<dbReference type="PANTHER" id="PTHR30535:SF34">
    <property type="entry name" value="MOLYBDATE-BINDING PROTEIN MOLA"/>
    <property type="match status" value="1"/>
</dbReference>
<dbReference type="PANTHER" id="PTHR30535">
    <property type="entry name" value="VITAMIN B12-BINDING PROTEIN"/>
    <property type="match status" value="1"/>
</dbReference>
<proteinExistence type="inferred from homology"/>
<evidence type="ECO:0000313" key="5">
    <source>
        <dbReference type="EMBL" id="RAQ28547.1"/>
    </source>
</evidence>
<dbReference type="InterPro" id="IPR050902">
    <property type="entry name" value="ABC_Transporter_SBP"/>
</dbReference>
<dbReference type="InterPro" id="IPR002491">
    <property type="entry name" value="ABC_transptr_periplasmic_BD"/>
</dbReference>
<feature type="signal peptide" evidence="3">
    <location>
        <begin position="1"/>
        <end position="21"/>
    </location>
</feature>
<protein>
    <submittedName>
        <fullName evidence="5">ABC transporter substrate-binding protein</fullName>
    </submittedName>
</protein>
<name>A0A328UFU4_9FIRM</name>
<dbReference type="PROSITE" id="PS50983">
    <property type="entry name" value="FE_B12_PBP"/>
    <property type="match status" value="1"/>
</dbReference>
<comment type="similarity">
    <text evidence="1">Belongs to the bacterial solute-binding protein 8 family.</text>
</comment>
<dbReference type="PROSITE" id="PS51257">
    <property type="entry name" value="PROKAR_LIPOPROTEIN"/>
    <property type="match status" value="1"/>
</dbReference>
<dbReference type="Proteomes" id="UP000249377">
    <property type="component" value="Unassembled WGS sequence"/>
</dbReference>
<gene>
    <name evidence="5" type="ORF">DPQ25_09075</name>
</gene>
<evidence type="ECO:0000256" key="3">
    <source>
        <dbReference type="SAM" id="SignalP"/>
    </source>
</evidence>
<dbReference type="CDD" id="cd01143">
    <property type="entry name" value="YvrC"/>
    <property type="match status" value="1"/>
</dbReference>
<evidence type="ECO:0000256" key="1">
    <source>
        <dbReference type="ARBA" id="ARBA00008814"/>
    </source>
</evidence>
<sequence>MKKFMATLTAVAMLLSLAACSPGDDSSSASSPSSTTTEASSGASTAAQLPTKDRAGNDIIVPEKVNTVVSLAPSVTQLLSDLGVADKIVGIDTQSPMYSNQLKEGLPQFDMMNIDAEALIALKPDIVFVSGISYVGGTDPLKSVRDAGICVVDIPSSTSLEGVQLDNQFIGDCVGKSEEVRKINADMQTTIDEISEIGKTITNKKTVLFEIAPSPSIYSFGKGTFLHEMLEVIGAENVLADQESWVAVSEESAIAANPDVILTNVNYTADPVGEAKAAEGWSEVNAVKNDQIFQIDNAASSLPNHHVVDALIQMAVAVYPEEYAAYAK</sequence>
<dbReference type="Gene3D" id="3.40.50.1980">
    <property type="entry name" value="Nitrogenase molybdenum iron protein domain"/>
    <property type="match status" value="2"/>
</dbReference>
<reference evidence="5 6" key="1">
    <citation type="submission" date="2018-06" db="EMBL/GenBank/DDBJ databases">
        <title>Noncontiguous genome sequence of Ruminococcaceae bacterium ASD2818.</title>
        <authorList>
            <person name="Chaplin A.V."/>
            <person name="Sokolova S.R."/>
            <person name="Kochetkova T.O."/>
            <person name="Goltsov A.Y."/>
            <person name="Trofimov D.Y."/>
            <person name="Efimov B.A."/>
        </authorList>
    </citation>
    <scope>NUCLEOTIDE SEQUENCE [LARGE SCALE GENOMIC DNA]</scope>
    <source>
        <strain evidence="5 6">ASD2818</strain>
    </source>
</reference>
<evidence type="ECO:0000259" key="4">
    <source>
        <dbReference type="PROSITE" id="PS50983"/>
    </source>
</evidence>
<accession>A0A328UFU4</accession>
<dbReference type="AlphaFoldDB" id="A0A328UFU4"/>
<organism evidence="5 6">
    <name type="scientific">Hydrogeniiclostridium mannosilyticum</name>
    <dbReference type="NCBI Taxonomy" id="2764322"/>
    <lineage>
        <taxon>Bacteria</taxon>
        <taxon>Bacillati</taxon>
        <taxon>Bacillota</taxon>
        <taxon>Clostridia</taxon>
        <taxon>Eubacteriales</taxon>
        <taxon>Acutalibacteraceae</taxon>
        <taxon>Hydrogeniiclostridium</taxon>
    </lineage>
</organism>
<dbReference type="GO" id="GO:0071281">
    <property type="term" value="P:cellular response to iron ion"/>
    <property type="evidence" value="ECO:0007669"/>
    <property type="project" value="TreeGrafter"/>
</dbReference>
<feature type="region of interest" description="Disordered" evidence="2">
    <location>
        <begin position="24"/>
        <end position="48"/>
    </location>
</feature>
<evidence type="ECO:0000256" key="2">
    <source>
        <dbReference type="SAM" id="MobiDB-lite"/>
    </source>
</evidence>
<feature type="chain" id="PRO_5038946553" evidence="3">
    <location>
        <begin position="22"/>
        <end position="328"/>
    </location>
</feature>
<evidence type="ECO:0000313" key="6">
    <source>
        <dbReference type="Proteomes" id="UP000249377"/>
    </source>
</evidence>
<keyword evidence="6" id="KW-1185">Reference proteome</keyword>
<keyword evidence="3" id="KW-0732">Signal</keyword>
<dbReference type="SUPFAM" id="SSF53807">
    <property type="entry name" value="Helical backbone' metal receptor"/>
    <property type="match status" value="1"/>
</dbReference>
<dbReference type="EMBL" id="QLYR01000005">
    <property type="protein sequence ID" value="RAQ28547.1"/>
    <property type="molecule type" value="Genomic_DNA"/>
</dbReference>
<feature type="compositionally biased region" description="Low complexity" evidence="2">
    <location>
        <begin position="24"/>
        <end position="47"/>
    </location>
</feature>
<dbReference type="Pfam" id="PF01497">
    <property type="entry name" value="Peripla_BP_2"/>
    <property type="match status" value="1"/>
</dbReference>
<feature type="domain" description="Fe/B12 periplasmic-binding" evidence="4">
    <location>
        <begin position="67"/>
        <end position="322"/>
    </location>
</feature>
<comment type="caution">
    <text evidence="5">The sequence shown here is derived from an EMBL/GenBank/DDBJ whole genome shotgun (WGS) entry which is preliminary data.</text>
</comment>